<accession>A0ABY7H2S5</accession>
<evidence type="ECO:0000256" key="9">
    <source>
        <dbReference type="SAM" id="Phobius"/>
    </source>
</evidence>
<dbReference type="InterPro" id="IPR009613">
    <property type="entry name" value="LMF"/>
</dbReference>
<evidence type="ECO:0000256" key="6">
    <source>
        <dbReference type="ARBA" id="ARBA00023136"/>
    </source>
</evidence>
<evidence type="ECO:0000256" key="5">
    <source>
        <dbReference type="ARBA" id="ARBA00022989"/>
    </source>
</evidence>
<feature type="transmembrane region" description="Helical" evidence="9">
    <location>
        <begin position="21"/>
        <end position="41"/>
    </location>
</feature>
<feature type="domain" description="Lipase maturation factor 1/2 C-terminal" evidence="11">
    <location>
        <begin position="352"/>
        <end position="475"/>
    </location>
</feature>
<sequence length="491" mass="54640">MTDRAAPTGRFGWMTPDSGPVVARLFHALLGLVFVIAFASLRAQVEPLFGAEGLSPIADAVARARPGGWLATPTLFWWWSSDAALRGAATAGIFAGALALVGVWPRVCLAIATLLYLGFVSVGAPFLQFQWDSMLVECGVLALLLPRDRPQPTAHLLLLFAAFKLYFESGLAKWGSPIGDWLDGSAMSYYYETAPLPAPLAWFAHNLPGWWHGFESRATLVIELLVPVLLFCGRRGRLVALVVLTGFQLVNLATANYGFFVYLSLTLHLFMLSDADLLKVYARLPGRAVWGRVLLPREGVGAPSWPRLRAGLVTAFAVVYVTLSLVTARVELGDGGGRWSAALQRYTEQWHVFNAYHLFAQITRARVEPEFAGFEAGAWRTYDLRYKPGPLERAPPIVAPHQPRLDFMLWFYGLRARRAPPGYVRRLLADLCEQPERAQAFFVTPLLARPSHVRVQFWRYTFTRPGEAGWWRREPAAPELVMACSKGQVMR</sequence>
<dbReference type="RefSeq" id="WP_269035695.1">
    <property type="nucleotide sequence ID" value="NZ_CP114040.1"/>
</dbReference>
<keyword evidence="3 9" id="KW-0812">Transmembrane</keyword>
<evidence type="ECO:0000256" key="1">
    <source>
        <dbReference type="ARBA" id="ARBA00004477"/>
    </source>
</evidence>
<dbReference type="PANTHER" id="PTHR14463">
    <property type="entry name" value="LIPASE MATURATION FACTOR"/>
    <property type="match status" value="1"/>
</dbReference>
<evidence type="ECO:0000256" key="2">
    <source>
        <dbReference type="ARBA" id="ARBA00005512"/>
    </source>
</evidence>
<evidence type="ECO:0000256" key="4">
    <source>
        <dbReference type="ARBA" id="ARBA00022824"/>
    </source>
</evidence>
<feature type="domain" description="Lipase maturation factor 1/2 N-terminal" evidence="10">
    <location>
        <begin position="128"/>
        <end position="277"/>
    </location>
</feature>
<comment type="similarity">
    <text evidence="2">Belongs to the lipase maturation factor family.</text>
</comment>
<proteinExistence type="inferred from homology"/>
<feature type="transmembrane region" description="Helical" evidence="9">
    <location>
        <begin position="111"/>
        <end position="131"/>
    </location>
</feature>
<feature type="transmembrane region" description="Helical" evidence="9">
    <location>
        <begin position="83"/>
        <end position="104"/>
    </location>
</feature>
<dbReference type="PANTHER" id="PTHR14463:SF5">
    <property type="entry name" value="LIPASE MATURATION FACTOR 2"/>
    <property type="match status" value="1"/>
</dbReference>
<dbReference type="Proteomes" id="UP001164459">
    <property type="component" value="Chromosome"/>
</dbReference>
<dbReference type="InterPro" id="IPR057434">
    <property type="entry name" value="LMF1/2_N"/>
</dbReference>
<keyword evidence="4" id="KW-0256">Endoplasmic reticulum</keyword>
<dbReference type="Pfam" id="PF06762">
    <property type="entry name" value="LMF1"/>
    <property type="match status" value="1"/>
</dbReference>
<keyword evidence="5 9" id="KW-1133">Transmembrane helix</keyword>
<keyword evidence="7" id="KW-0325">Glycoprotein</keyword>
<keyword evidence="6 9" id="KW-0472">Membrane</keyword>
<evidence type="ECO:0000313" key="12">
    <source>
        <dbReference type="EMBL" id="WAS93364.1"/>
    </source>
</evidence>
<evidence type="ECO:0000256" key="3">
    <source>
        <dbReference type="ARBA" id="ARBA00022692"/>
    </source>
</evidence>
<reference evidence="12" key="1">
    <citation type="submission" date="2022-11" db="EMBL/GenBank/DDBJ databases">
        <title>Minimal conservation of predation-associated metabolite biosynthetic gene clusters underscores biosynthetic potential of Myxococcota including descriptions for ten novel species: Archangium lansinium sp. nov., Myxococcus landrumus sp. nov., Nannocystis bai.</title>
        <authorList>
            <person name="Ahearne A."/>
            <person name="Stevens C."/>
            <person name="Dowd S."/>
        </authorList>
    </citation>
    <scope>NUCLEOTIDE SEQUENCE</scope>
    <source>
        <strain evidence="12">Fl3</strain>
    </source>
</reference>
<protein>
    <recommendedName>
        <fullName evidence="8">Lipase maturation factor 2</fullName>
    </recommendedName>
</protein>
<name>A0ABY7H2S5_9BACT</name>
<keyword evidence="13" id="KW-1185">Reference proteome</keyword>
<evidence type="ECO:0000259" key="11">
    <source>
        <dbReference type="Pfam" id="PF25179"/>
    </source>
</evidence>
<dbReference type="InterPro" id="IPR057433">
    <property type="entry name" value="LMF1/2_C"/>
</dbReference>
<evidence type="ECO:0000259" key="10">
    <source>
        <dbReference type="Pfam" id="PF06762"/>
    </source>
</evidence>
<evidence type="ECO:0000256" key="8">
    <source>
        <dbReference type="ARBA" id="ARBA00040643"/>
    </source>
</evidence>
<evidence type="ECO:0000256" key="7">
    <source>
        <dbReference type="ARBA" id="ARBA00023180"/>
    </source>
</evidence>
<organism evidence="12 13">
    <name type="scientific">Nannocystis punicea</name>
    <dbReference type="NCBI Taxonomy" id="2995304"/>
    <lineage>
        <taxon>Bacteria</taxon>
        <taxon>Pseudomonadati</taxon>
        <taxon>Myxococcota</taxon>
        <taxon>Polyangia</taxon>
        <taxon>Nannocystales</taxon>
        <taxon>Nannocystaceae</taxon>
        <taxon>Nannocystis</taxon>
    </lineage>
</organism>
<dbReference type="EMBL" id="CP114040">
    <property type="protein sequence ID" value="WAS93364.1"/>
    <property type="molecule type" value="Genomic_DNA"/>
</dbReference>
<dbReference type="Pfam" id="PF25179">
    <property type="entry name" value="LMF1_C"/>
    <property type="match status" value="1"/>
</dbReference>
<feature type="transmembrane region" description="Helical" evidence="9">
    <location>
        <begin position="238"/>
        <end position="263"/>
    </location>
</feature>
<comment type="subcellular location">
    <subcellularLocation>
        <location evidence="1">Endoplasmic reticulum membrane</location>
        <topology evidence="1">Multi-pass membrane protein</topology>
    </subcellularLocation>
</comment>
<evidence type="ECO:0000313" key="13">
    <source>
        <dbReference type="Proteomes" id="UP001164459"/>
    </source>
</evidence>
<gene>
    <name evidence="12" type="ORF">O0S08_45040</name>
</gene>